<dbReference type="EMBL" id="CM017614">
    <property type="protein sequence ID" value="TYI29681.1"/>
    <property type="molecule type" value="Genomic_DNA"/>
</dbReference>
<sequence>IFHFLSFPETTSSPPPIFFIFRSVWVSKGTHFTAVVEPPPYTVAGVPKSPFFRPIWPSLPRFKTPKLLIKNKTKDNKPSVSSSNLKKGDWSKLRSRWLTRAVEQAWCDGTGGRGGS</sequence>
<keyword evidence="2" id="KW-1185">Reference proteome</keyword>
<protein>
    <submittedName>
        <fullName evidence="1">Uncharacterized protein</fullName>
    </submittedName>
</protein>
<dbReference type="Proteomes" id="UP000322667">
    <property type="component" value="Chromosome A05"/>
</dbReference>
<accession>A0A5D2QM44</accession>
<dbReference type="AlphaFoldDB" id="A0A5D2QM44"/>
<proteinExistence type="predicted"/>
<feature type="non-terminal residue" evidence="1">
    <location>
        <position position="1"/>
    </location>
</feature>
<evidence type="ECO:0000313" key="2">
    <source>
        <dbReference type="Proteomes" id="UP000322667"/>
    </source>
</evidence>
<organism evidence="1 2">
    <name type="scientific">Gossypium tomentosum</name>
    <name type="common">Hawaiian cotton</name>
    <name type="synonym">Gossypium sandvicense</name>
    <dbReference type="NCBI Taxonomy" id="34277"/>
    <lineage>
        <taxon>Eukaryota</taxon>
        <taxon>Viridiplantae</taxon>
        <taxon>Streptophyta</taxon>
        <taxon>Embryophyta</taxon>
        <taxon>Tracheophyta</taxon>
        <taxon>Spermatophyta</taxon>
        <taxon>Magnoliopsida</taxon>
        <taxon>eudicotyledons</taxon>
        <taxon>Gunneridae</taxon>
        <taxon>Pentapetalae</taxon>
        <taxon>rosids</taxon>
        <taxon>malvids</taxon>
        <taxon>Malvales</taxon>
        <taxon>Malvaceae</taxon>
        <taxon>Malvoideae</taxon>
        <taxon>Gossypium</taxon>
    </lineage>
</organism>
<gene>
    <name evidence="1" type="ORF">ES332_A05G334100v1</name>
</gene>
<evidence type="ECO:0000313" key="1">
    <source>
        <dbReference type="EMBL" id="TYI29681.1"/>
    </source>
</evidence>
<name>A0A5D2QM44_GOSTO</name>
<reference evidence="1 2" key="1">
    <citation type="submission" date="2019-07" db="EMBL/GenBank/DDBJ databases">
        <title>WGS assembly of Gossypium tomentosum.</title>
        <authorList>
            <person name="Chen Z.J."/>
            <person name="Sreedasyam A."/>
            <person name="Ando A."/>
            <person name="Song Q."/>
            <person name="De L."/>
            <person name="Hulse-Kemp A."/>
            <person name="Ding M."/>
            <person name="Ye W."/>
            <person name="Kirkbride R."/>
            <person name="Jenkins J."/>
            <person name="Plott C."/>
            <person name="Lovell J."/>
            <person name="Lin Y.-M."/>
            <person name="Vaughn R."/>
            <person name="Liu B."/>
            <person name="Li W."/>
            <person name="Simpson S."/>
            <person name="Scheffler B."/>
            <person name="Saski C."/>
            <person name="Grover C."/>
            <person name="Hu G."/>
            <person name="Conover J."/>
            <person name="Carlson J."/>
            <person name="Shu S."/>
            <person name="Boston L."/>
            <person name="Williams M."/>
            <person name="Peterson D."/>
            <person name="Mcgee K."/>
            <person name="Jones D."/>
            <person name="Wendel J."/>
            <person name="Stelly D."/>
            <person name="Grimwood J."/>
            <person name="Schmutz J."/>
        </authorList>
    </citation>
    <scope>NUCLEOTIDE SEQUENCE [LARGE SCALE GENOMIC DNA]</scope>
    <source>
        <strain evidence="1">7179.01</strain>
    </source>
</reference>